<evidence type="ECO:0000313" key="2">
    <source>
        <dbReference type="EMBL" id="EFA29441.1"/>
    </source>
</evidence>
<feature type="transmembrane region" description="Helical" evidence="1">
    <location>
        <begin position="34"/>
        <end position="51"/>
    </location>
</feature>
<keyword evidence="1" id="KW-0812">Transmembrane</keyword>
<organism evidence="2">
    <name type="scientific">Haemophilus influenzae HK1212</name>
    <dbReference type="NCBI Taxonomy" id="456482"/>
    <lineage>
        <taxon>Bacteria</taxon>
        <taxon>Pseudomonadati</taxon>
        <taxon>Pseudomonadota</taxon>
        <taxon>Gammaproteobacteria</taxon>
        <taxon>Pasteurellales</taxon>
        <taxon>Pasteurellaceae</taxon>
        <taxon>Haemophilus</taxon>
    </lineage>
</organism>
<keyword evidence="1" id="KW-0472">Membrane</keyword>
<gene>
    <name evidence="2" type="primary">ccmC</name>
    <name evidence="2" type="ORF">HAINFHK1212_1693</name>
</gene>
<comment type="caution">
    <text evidence="2">The sequence shown here is derived from an EMBL/GenBank/DDBJ whole genome shotgun (WGS) entry which is preliminary data.</text>
</comment>
<evidence type="ECO:0000256" key="1">
    <source>
        <dbReference type="SAM" id="Phobius"/>
    </source>
</evidence>
<keyword evidence="1" id="KW-1133">Transmembrane helix</keyword>
<protein>
    <submittedName>
        <fullName evidence="2">Heme exporter protein C</fullName>
    </submittedName>
</protein>
<reference evidence="2" key="1">
    <citation type="journal article" date="2010" name="Genomics">
        <title>Tracing phylogenomic events leading to diversity of Haemophilus influenzae and the emergence of Brazilian Purpuric Fever (BPF)-associated clones.</title>
        <authorList>
            <person name="Papazisi L."/>
            <person name="Ratnayake S."/>
            <person name="Remortel B.G."/>
            <person name="Bock G.R."/>
            <person name="Liang W."/>
            <person name="Saeed A.I."/>
            <person name="Liu J."/>
            <person name="Fleischmann R.D."/>
            <person name="Kilian M."/>
            <person name="Peterson S.N."/>
        </authorList>
    </citation>
    <scope>NUCLEOTIDE SEQUENCE [LARGE SCALE GENOMIC DNA]</scope>
    <source>
        <strain evidence="2">HK1212</strain>
    </source>
</reference>
<feature type="transmembrane region" description="Helical" evidence="1">
    <location>
        <begin position="7"/>
        <end position="28"/>
    </location>
</feature>
<dbReference type="AlphaFoldDB" id="A0A7G2K1L7"/>
<name>A0A7G2K1L7_HAEIF</name>
<sequence>MYVHVPTAIWSMGVYGSMAIAAVVALVWQIKQAHLAMIAMAPIGEVIFLVLRKFYP</sequence>
<dbReference type="EMBL" id="ABFC01000121">
    <property type="protein sequence ID" value="EFA29441.1"/>
    <property type="molecule type" value="Genomic_DNA"/>
</dbReference>
<accession>A0A7G2K1L7</accession>
<proteinExistence type="predicted"/>